<organism evidence="2 3">
    <name type="scientific">Halobium salinum</name>
    <dbReference type="NCBI Taxonomy" id="1364940"/>
    <lineage>
        <taxon>Archaea</taxon>
        <taxon>Methanobacteriati</taxon>
        <taxon>Methanobacteriota</taxon>
        <taxon>Stenosarchaea group</taxon>
        <taxon>Halobacteria</taxon>
        <taxon>Halobacteriales</taxon>
        <taxon>Haloferacaceae</taxon>
        <taxon>Halobium</taxon>
    </lineage>
</organism>
<evidence type="ECO:0000313" key="2">
    <source>
        <dbReference type="EMBL" id="MFC4358666.1"/>
    </source>
</evidence>
<dbReference type="RefSeq" id="WP_267623541.1">
    <property type="nucleotide sequence ID" value="NZ_JAODIW010000008.1"/>
</dbReference>
<comment type="caution">
    <text evidence="2">The sequence shown here is derived from an EMBL/GenBank/DDBJ whole genome shotgun (WGS) entry which is preliminary data.</text>
</comment>
<keyword evidence="3" id="KW-1185">Reference proteome</keyword>
<accession>A0ABD5PD32</accession>
<gene>
    <name evidence="2" type="ORF">ACFO0N_12015</name>
</gene>
<name>A0ABD5PD32_9EURY</name>
<dbReference type="AlphaFoldDB" id="A0ABD5PD32"/>
<dbReference type="Proteomes" id="UP001595921">
    <property type="component" value="Unassembled WGS sequence"/>
</dbReference>
<sequence>MDARTPQGPGPNRAKRSTVRLGHGTAARLAFEDATQFYRSANRELGDEMVRDGLVHLAVAFEGAPADERGPSAMSFGGADGSAADD</sequence>
<feature type="region of interest" description="Disordered" evidence="1">
    <location>
        <begin position="64"/>
        <end position="86"/>
    </location>
</feature>
<evidence type="ECO:0000313" key="3">
    <source>
        <dbReference type="Proteomes" id="UP001595921"/>
    </source>
</evidence>
<protein>
    <submittedName>
        <fullName evidence="2">Uncharacterized protein</fullName>
    </submittedName>
</protein>
<feature type="region of interest" description="Disordered" evidence="1">
    <location>
        <begin position="1"/>
        <end position="21"/>
    </location>
</feature>
<dbReference type="EMBL" id="JBHSDS010000006">
    <property type="protein sequence ID" value="MFC4358666.1"/>
    <property type="molecule type" value="Genomic_DNA"/>
</dbReference>
<reference evidence="2 3" key="1">
    <citation type="journal article" date="2019" name="Int. J. Syst. Evol. Microbiol.">
        <title>The Global Catalogue of Microorganisms (GCM) 10K type strain sequencing project: providing services to taxonomists for standard genome sequencing and annotation.</title>
        <authorList>
            <consortium name="The Broad Institute Genomics Platform"/>
            <consortium name="The Broad Institute Genome Sequencing Center for Infectious Disease"/>
            <person name="Wu L."/>
            <person name="Ma J."/>
        </authorList>
    </citation>
    <scope>NUCLEOTIDE SEQUENCE [LARGE SCALE GENOMIC DNA]</scope>
    <source>
        <strain evidence="2 3">CGMCC 1.12553</strain>
    </source>
</reference>
<proteinExistence type="predicted"/>
<evidence type="ECO:0000256" key="1">
    <source>
        <dbReference type="SAM" id="MobiDB-lite"/>
    </source>
</evidence>